<proteinExistence type="predicted"/>
<sequence length="92" mass="10680">PAEVACRTNCSDDKYRARQYFYTCQKASVSNNGHEEVKETITTSSQEWIDQLEKEKAKRHPQRTMQMASWRTIRLAFVAPTDRPPPVLTNVH</sequence>
<name>A0AAD8BS63_BIOPF</name>
<feature type="non-terminal residue" evidence="1">
    <location>
        <position position="1"/>
    </location>
</feature>
<comment type="caution">
    <text evidence="1">The sequence shown here is derived from an EMBL/GenBank/DDBJ whole genome shotgun (WGS) entry which is preliminary data.</text>
</comment>
<evidence type="ECO:0000313" key="1">
    <source>
        <dbReference type="EMBL" id="KAK0059713.1"/>
    </source>
</evidence>
<reference evidence="1" key="1">
    <citation type="journal article" date="2023" name="PLoS Negl. Trop. Dis.">
        <title>A genome sequence for Biomphalaria pfeifferi, the major vector snail for the human-infecting parasite Schistosoma mansoni.</title>
        <authorList>
            <person name="Bu L."/>
            <person name="Lu L."/>
            <person name="Laidemitt M.R."/>
            <person name="Zhang S.M."/>
            <person name="Mutuku M."/>
            <person name="Mkoji G."/>
            <person name="Steinauer M."/>
            <person name="Loker E.S."/>
        </authorList>
    </citation>
    <scope>NUCLEOTIDE SEQUENCE</scope>
    <source>
        <strain evidence="1">KasaAsao</strain>
    </source>
</reference>
<dbReference type="AlphaFoldDB" id="A0AAD8BS63"/>
<reference evidence="1" key="2">
    <citation type="submission" date="2023-04" db="EMBL/GenBank/DDBJ databases">
        <authorList>
            <person name="Bu L."/>
            <person name="Lu L."/>
            <person name="Laidemitt M.R."/>
            <person name="Zhang S.M."/>
            <person name="Mutuku M."/>
            <person name="Mkoji G."/>
            <person name="Steinauer M."/>
            <person name="Loker E.S."/>
        </authorList>
    </citation>
    <scope>NUCLEOTIDE SEQUENCE</scope>
    <source>
        <strain evidence="1">KasaAsao</strain>
        <tissue evidence="1">Whole Snail</tissue>
    </source>
</reference>
<accession>A0AAD8BS63</accession>
<organism evidence="1 2">
    <name type="scientific">Biomphalaria pfeifferi</name>
    <name type="common">Bloodfluke planorb</name>
    <name type="synonym">Freshwater snail</name>
    <dbReference type="NCBI Taxonomy" id="112525"/>
    <lineage>
        <taxon>Eukaryota</taxon>
        <taxon>Metazoa</taxon>
        <taxon>Spiralia</taxon>
        <taxon>Lophotrochozoa</taxon>
        <taxon>Mollusca</taxon>
        <taxon>Gastropoda</taxon>
        <taxon>Heterobranchia</taxon>
        <taxon>Euthyneura</taxon>
        <taxon>Panpulmonata</taxon>
        <taxon>Hygrophila</taxon>
        <taxon>Lymnaeoidea</taxon>
        <taxon>Planorbidae</taxon>
        <taxon>Biomphalaria</taxon>
    </lineage>
</organism>
<keyword evidence="2" id="KW-1185">Reference proteome</keyword>
<dbReference type="EMBL" id="JASAOG010000040">
    <property type="protein sequence ID" value="KAK0059713.1"/>
    <property type="molecule type" value="Genomic_DNA"/>
</dbReference>
<protein>
    <submittedName>
        <fullName evidence="1">Uncharacterized protein</fullName>
    </submittedName>
</protein>
<gene>
    <name evidence="1" type="ORF">Bpfe_010881</name>
</gene>
<dbReference type="Proteomes" id="UP001233172">
    <property type="component" value="Unassembled WGS sequence"/>
</dbReference>
<evidence type="ECO:0000313" key="2">
    <source>
        <dbReference type="Proteomes" id="UP001233172"/>
    </source>
</evidence>